<dbReference type="Pfam" id="PF12819">
    <property type="entry name" value="Malectin_like"/>
    <property type="match status" value="1"/>
</dbReference>
<dbReference type="InterPro" id="IPR024788">
    <property type="entry name" value="Malectin-like_Carb-bd_dom"/>
</dbReference>
<dbReference type="GO" id="GO:0016020">
    <property type="term" value="C:membrane"/>
    <property type="evidence" value="ECO:0007669"/>
    <property type="project" value="UniProtKB-SubCell"/>
</dbReference>
<gene>
    <name evidence="7" type="ORF">LUZ61_006267</name>
</gene>
<accession>A0AAD5ZRB7</accession>
<dbReference type="Pfam" id="PF00560">
    <property type="entry name" value="LRR_1"/>
    <property type="match status" value="3"/>
</dbReference>
<dbReference type="FunFam" id="3.80.10.10:FF:000400">
    <property type="entry name" value="Nuclear pore complex protein NUP107"/>
    <property type="match status" value="1"/>
</dbReference>
<reference evidence="7 8" key="1">
    <citation type="journal article" date="2022" name="Cell">
        <title>Repeat-based holocentromeres influence genome architecture and karyotype evolution.</title>
        <authorList>
            <person name="Hofstatter P.G."/>
            <person name="Thangavel G."/>
            <person name="Lux T."/>
            <person name="Neumann P."/>
            <person name="Vondrak T."/>
            <person name="Novak P."/>
            <person name="Zhang M."/>
            <person name="Costa L."/>
            <person name="Castellani M."/>
            <person name="Scott A."/>
            <person name="Toegelov H."/>
            <person name="Fuchs J."/>
            <person name="Mata-Sucre Y."/>
            <person name="Dias Y."/>
            <person name="Vanzela A.L.L."/>
            <person name="Huettel B."/>
            <person name="Almeida C.C.S."/>
            <person name="Simkova H."/>
            <person name="Souza G."/>
            <person name="Pedrosa-Harand A."/>
            <person name="Macas J."/>
            <person name="Mayer K.F.X."/>
            <person name="Houben A."/>
            <person name="Marques A."/>
        </authorList>
    </citation>
    <scope>NUCLEOTIDE SEQUENCE [LARGE SCALE GENOMIC DNA]</scope>
    <source>
        <strain evidence="7">RhyTen1mFocal</strain>
    </source>
</reference>
<organism evidence="7 8">
    <name type="scientific">Rhynchospora tenuis</name>
    <dbReference type="NCBI Taxonomy" id="198213"/>
    <lineage>
        <taxon>Eukaryota</taxon>
        <taxon>Viridiplantae</taxon>
        <taxon>Streptophyta</taxon>
        <taxon>Embryophyta</taxon>
        <taxon>Tracheophyta</taxon>
        <taxon>Spermatophyta</taxon>
        <taxon>Magnoliopsida</taxon>
        <taxon>Liliopsida</taxon>
        <taxon>Poales</taxon>
        <taxon>Cyperaceae</taxon>
        <taxon>Cyperoideae</taxon>
        <taxon>Rhynchosporeae</taxon>
        <taxon>Rhynchospora</taxon>
    </lineage>
</organism>
<evidence type="ECO:0000256" key="2">
    <source>
        <dbReference type="ARBA" id="ARBA00022729"/>
    </source>
</evidence>
<evidence type="ECO:0000259" key="6">
    <source>
        <dbReference type="Pfam" id="PF12819"/>
    </source>
</evidence>
<dbReference type="PANTHER" id="PTHR45631">
    <property type="entry name" value="OS07G0107800 PROTEIN-RELATED"/>
    <property type="match status" value="1"/>
</dbReference>
<protein>
    <recommendedName>
        <fullName evidence="6">Malectin-like domain-containing protein</fullName>
    </recommendedName>
</protein>
<name>A0AAD5ZRB7_9POAL</name>
<evidence type="ECO:0000313" key="7">
    <source>
        <dbReference type="EMBL" id="KAJ3702562.1"/>
    </source>
</evidence>
<dbReference type="Gene3D" id="3.80.10.10">
    <property type="entry name" value="Ribonuclease Inhibitor"/>
    <property type="match status" value="1"/>
</dbReference>
<evidence type="ECO:0000313" key="8">
    <source>
        <dbReference type="Proteomes" id="UP001210211"/>
    </source>
</evidence>
<feature type="chain" id="PRO_5041942705" description="Malectin-like domain-containing protein" evidence="5">
    <location>
        <begin position="26"/>
        <end position="513"/>
    </location>
</feature>
<sequence>MKMPLLPFSLLLWLLSTSFSSLSTALPLPRGYYINCGSTEDETLGDIKWIRDEGFIKTGNISSINSTGLIPILSSVRYFPDTSARKYCYSIPVIKGGKYLIRTTYYYGRFDGGTEPPVFDQIIEGTRWSMVNTTENFSKDLSTYYEIIVAAHSKTLSVCLARNKATVSSPFISALELVNLDDSMYNSTNFMSYALTTVARNGFGQNGSIISYPDDPYNRYWAPFTDGNPTADCHARISSSNFWNYPPAVALSSAITTSRGKQLTIQWPPASLQNGTYYVALYFQDNRTPSPWSWRILDVSINGMEFFKGLNVSTEGVMIYATQLQLSGNTQITLNPDENASVGPMINAGEILQIVPLGPKTTTRDVIAMEDLARSLTNPPSDWNGDPCSPHGNSWTGVVCSTHDNRVESLNLTNAGLSGFLPSEIANMTALQNIQLSGNNLSGPIPDMSNLKNLVTLHLDNNQFSGSIPSSLGGLENLKELFLQNNKLSGKIPDNLKNKFGLNMQTSGNNLEP</sequence>
<dbReference type="EMBL" id="JAMRDG010000001">
    <property type="protein sequence ID" value="KAJ3702562.1"/>
    <property type="molecule type" value="Genomic_DNA"/>
</dbReference>
<evidence type="ECO:0000256" key="3">
    <source>
        <dbReference type="ARBA" id="ARBA00022737"/>
    </source>
</evidence>
<keyword evidence="2 5" id="KW-0732">Signal</keyword>
<comment type="caution">
    <text evidence="7">The sequence shown here is derived from an EMBL/GenBank/DDBJ whole genome shotgun (WGS) entry which is preliminary data.</text>
</comment>
<dbReference type="InterPro" id="IPR001611">
    <property type="entry name" value="Leu-rich_rpt"/>
</dbReference>
<dbReference type="Proteomes" id="UP001210211">
    <property type="component" value="Unassembled WGS sequence"/>
</dbReference>
<feature type="domain" description="Malectin-like" evidence="6">
    <location>
        <begin position="34"/>
        <end position="353"/>
    </location>
</feature>
<dbReference type="InterPro" id="IPR032675">
    <property type="entry name" value="LRR_dom_sf"/>
</dbReference>
<evidence type="ECO:0000256" key="4">
    <source>
        <dbReference type="ARBA" id="ARBA00023136"/>
    </source>
</evidence>
<dbReference type="SUPFAM" id="SSF52058">
    <property type="entry name" value="L domain-like"/>
    <property type="match status" value="1"/>
</dbReference>
<proteinExistence type="predicted"/>
<keyword evidence="8" id="KW-1185">Reference proteome</keyword>
<evidence type="ECO:0000256" key="5">
    <source>
        <dbReference type="SAM" id="SignalP"/>
    </source>
</evidence>
<keyword evidence="4" id="KW-0472">Membrane</keyword>
<comment type="subcellular location">
    <subcellularLocation>
        <location evidence="1">Membrane</location>
        <topology evidence="1">Single-pass membrane protein</topology>
    </subcellularLocation>
</comment>
<evidence type="ECO:0000256" key="1">
    <source>
        <dbReference type="ARBA" id="ARBA00004167"/>
    </source>
</evidence>
<feature type="signal peptide" evidence="5">
    <location>
        <begin position="1"/>
        <end position="25"/>
    </location>
</feature>
<keyword evidence="3" id="KW-0677">Repeat</keyword>
<dbReference type="PANTHER" id="PTHR45631:SF45">
    <property type="entry name" value="LEUCINE-RICH REPEAT (LRR) FAMILY PROTEIN"/>
    <property type="match status" value="1"/>
</dbReference>
<dbReference type="AlphaFoldDB" id="A0AAD5ZRB7"/>
<dbReference type="Gene3D" id="2.60.120.430">
    <property type="entry name" value="Galactose-binding lectin"/>
    <property type="match status" value="2"/>
</dbReference>